<evidence type="ECO:0000256" key="1">
    <source>
        <dbReference type="SAM" id="MobiDB-lite"/>
    </source>
</evidence>
<feature type="compositionally biased region" description="Basic and acidic residues" evidence="1">
    <location>
        <begin position="171"/>
        <end position="180"/>
    </location>
</feature>
<organism evidence="2 3">
    <name type="scientific">Lecanosticta acicola</name>
    <dbReference type="NCBI Taxonomy" id="111012"/>
    <lineage>
        <taxon>Eukaryota</taxon>
        <taxon>Fungi</taxon>
        <taxon>Dikarya</taxon>
        <taxon>Ascomycota</taxon>
        <taxon>Pezizomycotina</taxon>
        <taxon>Dothideomycetes</taxon>
        <taxon>Dothideomycetidae</taxon>
        <taxon>Mycosphaerellales</taxon>
        <taxon>Mycosphaerellaceae</taxon>
        <taxon>Lecanosticta</taxon>
    </lineage>
</organism>
<dbReference type="AlphaFoldDB" id="A0AAI8YPL9"/>
<feature type="region of interest" description="Disordered" evidence="1">
    <location>
        <begin position="29"/>
        <end position="51"/>
    </location>
</feature>
<proteinExistence type="predicted"/>
<accession>A0AAI8YPL9</accession>
<feature type="compositionally biased region" description="Basic residues" evidence="1">
    <location>
        <begin position="33"/>
        <end position="48"/>
    </location>
</feature>
<comment type="caution">
    <text evidence="2">The sequence shown here is derived from an EMBL/GenBank/DDBJ whole genome shotgun (WGS) entry which is preliminary data.</text>
</comment>
<keyword evidence="3" id="KW-1185">Reference proteome</keyword>
<dbReference type="EMBL" id="CAVMBE010000002">
    <property type="protein sequence ID" value="CAK3781796.1"/>
    <property type="molecule type" value="Genomic_DNA"/>
</dbReference>
<protein>
    <submittedName>
        <fullName evidence="2">Uncharacterized protein</fullName>
    </submittedName>
</protein>
<sequence length="280" mass="31747">MTVNIHLGYIPAIDINSSLAMDEDDPIGDALKSRRIPHGRSGKGRGRGKGASSFNVLKAINDYAVQVGSKDVHPSPDQDGGQTSWLLIQGLTPSEDGLVASFKFGTAISGVGILSGSRKDLRRIVEDVERREEDEDDKEEEDQPREGEDNEEEEEEEIDEDDDTHSQTTQESREERLNRLTKTFEKNSFRNPKFWMRWKGHVTKSDDENAEIETDMSYIVFSGNDCRTFEGTLTSKMLGWKNVKLEGRKTRSQVSKTFTMEEARDFWQNVGYLSEKLSKD</sequence>
<evidence type="ECO:0000313" key="2">
    <source>
        <dbReference type="EMBL" id="CAK3781796.1"/>
    </source>
</evidence>
<gene>
    <name evidence="2" type="ORF">LECACI_7A000579</name>
</gene>
<feature type="compositionally biased region" description="Acidic residues" evidence="1">
    <location>
        <begin position="132"/>
        <end position="163"/>
    </location>
</feature>
<name>A0AAI8YPL9_9PEZI</name>
<reference evidence="2" key="1">
    <citation type="submission" date="2023-11" db="EMBL/GenBank/DDBJ databases">
        <authorList>
            <person name="Alioto T."/>
            <person name="Alioto T."/>
            <person name="Gomez Garrido J."/>
        </authorList>
    </citation>
    <scope>NUCLEOTIDE SEQUENCE</scope>
</reference>
<feature type="region of interest" description="Disordered" evidence="1">
    <location>
        <begin position="128"/>
        <end position="180"/>
    </location>
</feature>
<evidence type="ECO:0000313" key="3">
    <source>
        <dbReference type="Proteomes" id="UP001296104"/>
    </source>
</evidence>
<dbReference type="Proteomes" id="UP001296104">
    <property type="component" value="Unassembled WGS sequence"/>
</dbReference>